<evidence type="ECO:0000313" key="3">
    <source>
        <dbReference type="EMBL" id="KAF1933797.1"/>
    </source>
</evidence>
<dbReference type="GeneID" id="54347755"/>
<evidence type="ECO:0000313" key="4">
    <source>
        <dbReference type="Proteomes" id="UP000800082"/>
    </source>
</evidence>
<dbReference type="Proteomes" id="UP000800082">
    <property type="component" value="Unassembled WGS sequence"/>
</dbReference>
<dbReference type="GO" id="GO:0005737">
    <property type="term" value="C:cytoplasm"/>
    <property type="evidence" value="ECO:0007669"/>
    <property type="project" value="TreeGrafter"/>
</dbReference>
<evidence type="ECO:0000256" key="1">
    <source>
        <dbReference type="ARBA" id="ARBA00005446"/>
    </source>
</evidence>
<dbReference type="Pfam" id="PF00270">
    <property type="entry name" value="DEAD"/>
    <property type="match status" value="1"/>
</dbReference>
<protein>
    <recommendedName>
        <fullName evidence="2">Helicase ATP-binding domain-containing protein</fullName>
    </recommendedName>
</protein>
<reference evidence="3" key="1">
    <citation type="journal article" date="2020" name="Stud. Mycol.">
        <title>101 Dothideomycetes genomes: a test case for predicting lifestyles and emergence of pathogens.</title>
        <authorList>
            <person name="Haridas S."/>
            <person name="Albert R."/>
            <person name="Binder M."/>
            <person name="Bloem J."/>
            <person name="Labutti K."/>
            <person name="Salamov A."/>
            <person name="Andreopoulos B."/>
            <person name="Baker S."/>
            <person name="Barry K."/>
            <person name="Bills G."/>
            <person name="Bluhm B."/>
            <person name="Cannon C."/>
            <person name="Castanera R."/>
            <person name="Culley D."/>
            <person name="Daum C."/>
            <person name="Ezra D."/>
            <person name="Gonzalez J."/>
            <person name="Henrissat B."/>
            <person name="Kuo A."/>
            <person name="Liang C."/>
            <person name="Lipzen A."/>
            <person name="Lutzoni F."/>
            <person name="Magnuson J."/>
            <person name="Mondo S."/>
            <person name="Nolan M."/>
            <person name="Ohm R."/>
            <person name="Pangilinan J."/>
            <person name="Park H.-J."/>
            <person name="Ramirez L."/>
            <person name="Alfaro M."/>
            <person name="Sun H."/>
            <person name="Tritt A."/>
            <person name="Yoshinaga Y."/>
            <person name="Zwiers L.-H."/>
            <person name="Turgeon B."/>
            <person name="Goodwin S."/>
            <person name="Spatafora J."/>
            <person name="Crous P."/>
            <person name="Grigoriev I."/>
        </authorList>
    </citation>
    <scope>NUCLEOTIDE SEQUENCE</scope>
    <source>
        <strain evidence="3">CBS 183.55</strain>
    </source>
</reference>
<accession>A0A6A5S8G3</accession>
<feature type="domain" description="Helicase ATP-binding" evidence="2">
    <location>
        <begin position="89"/>
        <end position="205"/>
    </location>
</feature>
<dbReference type="AlphaFoldDB" id="A0A6A5S8G3"/>
<sequence length="205" mass="23453">MMESPFQTMAEREAFWRVSMDWHRVLEFASAWEDGRMHPGVRAEMVAQQEKQALQRWSSLAMVDLKAEFRRLAGQPDAEYRGKQEESLEAVMQRRLRVLVVMATSTGKSMLFMLPASVSPGGVSVVVALLNALRDDLQDRCDQLSIPCAKWDGRRPPYWARIVLVTPESAVTKAFGRFLDEKRMLHQLDCIVIDECHVLLESTQD</sequence>
<dbReference type="GO" id="GO:0043138">
    <property type="term" value="F:3'-5' DNA helicase activity"/>
    <property type="evidence" value="ECO:0007669"/>
    <property type="project" value="TreeGrafter"/>
</dbReference>
<dbReference type="RefSeq" id="XP_033454045.1">
    <property type="nucleotide sequence ID" value="XM_033590100.1"/>
</dbReference>
<dbReference type="Gene3D" id="3.40.50.300">
    <property type="entry name" value="P-loop containing nucleotide triphosphate hydrolases"/>
    <property type="match status" value="1"/>
</dbReference>
<dbReference type="PANTHER" id="PTHR13710">
    <property type="entry name" value="DNA HELICASE RECQ FAMILY MEMBER"/>
    <property type="match status" value="1"/>
</dbReference>
<dbReference type="OrthoDB" id="3785104at2759"/>
<dbReference type="GO" id="GO:0000724">
    <property type="term" value="P:double-strand break repair via homologous recombination"/>
    <property type="evidence" value="ECO:0007669"/>
    <property type="project" value="TreeGrafter"/>
</dbReference>
<dbReference type="InterPro" id="IPR014001">
    <property type="entry name" value="Helicase_ATP-bd"/>
</dbReference>
<evidence type="ECO:0000259" key="2">
    <source>
        <dbReference type="PROSITE" id="PS51192"/>
    </source>
</evidence>
<dbReference type="EMBL" id="ML978957">
    <property type="protein sequence ID" value="KAF1933797.1"/>
    <property type="molecule type" value="Genomic_DNA"/>
</dbReference>
<dbReference type="InterPro" id="IPR027417">
    <property type="entry name" value="P-loop_NTPase"/>
</dbReference>
<organism evidence="3 4">
    <name type="scientific">Didymella exigua CBS 183.55</name>
    <dbReference type="NCBI Taxonomy" id="1150837"/>
    <lineage>
        <taxon>Eukaryota</taxon>
        <taxon>Fungi</taxon>
        <taxon>Dikarya</taxon>
        <taxon>Ascomycota</taxon>
        <taxon>Pezizomycotina</taxon>
        <taxon>Dothideomycetes</taxon>
        <taxon>Pleosporomycetidae</taxon>
        <taxon>Pleosporales</taxon>
        <taxon>Pleosporineae</taxon>
        <taxon>Didymellaceae</taxon>
        <taxon>Didymella</taxon>
    </lineage>
</organism>
<gene>
    <name evidence="3" type="ORF">M421DRAFT_396097</name>
</gene>
<dbReference type="GO" id="GO:0005524">
    <property type="term" value="F:ATP binding"/>
    <property type="evidence" value="ECO:0007669"/>
    <property type="project" value="InterPro"/>
</dbReference>
<dbReference type="GO" id="GO:0003676">
    <property type="term" value="F:nucleic acid binding"/>
    <property type="evidence" value="ECO:0007669"/>
    <property type="project" value="InterPro"/>
</dbReference>
<name>A0A6A5S8G3_9PLEO</name>
<dbReference type="SUPFAM" id="SSF52540">
    <property type="entry name" value="P-loop containing nucleoside triphosphate hydrolases"/>
    <property type="match status" value="1"/>
</dbReference>
<dbReference type="PANTHER" id="PTHR13710:SF154">
    <property type="entry name" value="RECQ HELICASE, PUTATIVE (AFU_ORTHOLOGUE AFUA_6G14720)-RELATED"/>
    <property type="match status" value="1"/>
</dbReference>
<proteinExistence type="inferred from homology"/>
<dbReference type="PROSITE" id="PS51192">
    <property type="entry name" value="HELICASE_ATP_BIND_1"/>
    <property type="match status" value="1"/>
</dbReference>
<dbReference type="GO" id="GO:0009378">
    <property type="term" value="F:four-way junction helicase activity"/>
    <property type="evidence" value="ECO:0007669"/>
    <property type="project" value="TreeGrafter"/>
</dbReference>
<keyword evidence="4" id="KW-1185">Reference proteome</keyword>
<comment type="similarity">
    <text evidence="1">Belongs to the helicase family. RecQ subfamily.</text>
</comment>
<dbReference type="InterPro" id="IPR011545">
    <property type="entry name" value="DEAD/DEAH_box_helicase_dom"/>
</dbReference>
<dbReference type="GO" id="GO:0005694">
    <property type="term" value="C:chromosome"/>
    <property type="evidence" value="ECO:0007669"/>
    <property type="project" value="TreeGrafter"/>
</dbReference>